<dbReference type="PANTHER" id="PTHR43536">
    <property type="entry name" value="MANNOSYLGLYCOPROTEIN ENDO-BETA-MANNOSIDASE"/>
    <property type="match status" value="1"/>
</dbReference>
<dbReference type="EMBL" id="JAJAGQ010000001">
    <property type="protein sequence ID" value="KAJ8572903.1"/>
    <property type="molecule type" value="Genomic_DNA"/>
</dbReference>
<feature type="domain" description="Exo-beta-D-glucosaminidase Ig-fold" evidence="1">
    <location>
        <begin position="62"/>
        <end position="127"/>
    </location>
</feature>
<reference evidence="3" key="1">
    <citation type="journal article" date="2023" name="Proc. Natl. Acad. Sci. U.S.A.">
        <title>Genomic and structural basis for evolution of tropane alkaloid biosynthesis.</title>
        <authorList>
            <person name="Wanga Y.-J."/>
            <person name="Taina T."/>
            <person name="Yua J.-Y."/>
            <person name="Lia J."/>
            <person name="Xua B."/>
            <person name="Chenc J."/>
            <person name="D'Auriad J.C."/>
            <person name="Huanga J.-P."/>
            <person name="Huanga S.-X."/>
        </authorList>
    </citation>
    <scope>NUCLEOTIDE SEQUENCE [LARGE SCALE GENOMIC DNA]</scope>
    <source>
        <strain evidence="3">cv. KIB-2019</strain>
    </source>
</reference>
<dbReference type="SUPFAM" id="SSF49303">
    <property type="entry name" value="beta-Galactosidase/glucuronidase domain"/>
    <property type="match status" value="1"/>
</dbReference>
<evidence type="ECO:0000313" key="3">
    <source>
        <dbReference type="Proteomes" id="UP001152561"/>
    </source>
</evidence>
<comment type="caution">
    <text evidence="2">The sequence shown here is derived from an EMBL/GenBank/DDBJ whole genome shotgun (WGS) entry which is preliminary data.</text>
</comment>
<dbReference type="Pfam" id="PF18368">
    <property type="entry name" value="Ig_GlcNase"/>
    <property type="match status" value="1"/>
</dbReference>
<dbReference type="InterPro" id="IPR043534">
    <property type="entry name" value="EBDG/EBM"/>
</dbReference>
<keyword evidence="3" id="KW-1185">Reference proteome</keyword>
<evidence type="ECO:0000313" key="2">
    <source>
        <dbReference type="EMBL" id="KAJ8572903.1"/>
    </source>
</evidence>
<dbReference type="AlphaFoldDB" id="A0A9Q1RUR4"/>
<dbReference type="Proteomes" id="UP001152561">
    <property type="component" value="Unassembled WGS sequence"/>
</dbReference>
<sequence>MRMHIQNTSKKPDSNTLLYRNNFIRKNSSGDELHSSESISLLHWEKHEISLYEKIRRNFSREHNQAKVSEVNGTGKGVAFFLHLSVHASKKEHENGEDTRILPVHYSDNYFSLVPAGSEDMSLEIRAPMLVENSPVA</sequence>
<dbReference type="Gene3D" id="2.60.40.10">
    <property type="entry name" value="Immunoglobulins"/>
    <property type="match status" value="1"/>
</dbReference>
<evidence type="ECO:0000259" key="1">
    <source>
        <dbReference type="Pfam" id="PF18368"/>
    </source>
</evidence>
<dbReference type="GO" id="GO:0004553">
    <property type="term" value="F:hydrolase activity, hydrolyzing O-glycosyl compounds"/>
    <property type="evidence" value="ECO:0007669"/>
    <property type="project" value="InterPro"/>
</dbReference>
<name>A0A9Q1RUR4_9SOLA</name>
<organism evidence="2 3">
    <name type="scientific">Anisodus acutangulus</name>
    <dbReference type="NCBI Taxonomy" id="402998"/>
    <lineage>
        <taxon>Eukaryota</taxon>
        <taxon>Viridiplantae</taxon>
        <taxon>Streptophyta</taxon>
        <taxon>Embryophyta</taxon>
        <taxon>Tracheophyta</taxon>
        <taxon>Spermatophyta</taxon>
        <taxon>Magnoliopsida</taxon>
        <taxon>eudicotyledons</taxon>
        <taxon>Gunneridae</taxon>
        <taxon>Pentapetalae</taxon>
        <taxon>asterids</taxon>
        <taxon>lamiids</taxon>
        <taxon>Solanales</taxon>
        <taxon>Solanaceae</taxon>
        <taxon>Solanoideae</taxon>
        <taxon>Hyoscyameae</taxon>
        <taxon>Anisodus</taxon>
    </lineage>
</organism>
<accession>A0A9Q1RUR4</accession>
<dbReference type="PANTHER" id="PTHR43536:SF1">
    <property type="entry name" value="MANNOSYLGLYCOPROTEIN ENDO-BETA-MANNOSIDASE"/>
    <property type="match status" value="1"/>
</dbReference>
<proteinExistence type="predicted"/>
<dbReference type="InterPro" id="IPR036156">
    <property type="entry name" value="Beta-gal/glucu_dom_sf"/>
</dbReference>
<dbReference type="InterPro" id="IPR013783">
    <property type="entry name" value="Ig-like_fold"/>
</dbReference>
<dbReference type="OrthoDB" id="10502243at2759"/>
<dbReference type="InterPro" id="IPR041351">
    <property type="entry name" value="Ig_GlcNase"/>
</dbReference>
<protein>
    <recommendedName>
        <fullName evidence="1">Exo-beta-D-glucosaminidase Ig-fold domain-containing protein</fullName>
    </recommendedName>
</protein>
<gene>
    <name evidence="2" type="ORF">K7X08_009414</name>
</gene>